<dbReference type="RefSeq" id="WP_304574501.1">
    <property type="nucleotide sequence ID" value="NZ_JAUQOO010000004.1"/>
</dbReference>
<keyword evidence="2" id="KW-1185">Reference proteome</keyword>
<evidence type="ECO:0000313" key="2">
    <source>
        <dbReference type="Proteomes" id="UP001223016"/>
    </source>
</evidence>
<protein>
    <submittedName>
        <fullName evidence="1">Uncharacterized protein</fullName>
    </submittedName>
</protein>
<dbReference type="EMBL" id="JAUQOO010000004">
    <property type="protein sequence ID" value="MDO7926719.1"/>
    <property type="molecule type" value="Genomic_DNA"/>
</dbReference>
<sequence length="142" mass="16352">MPHEVAGCREDVFLKLEILSIVTGSFDEFVGASLKRANLLNTIDGRFRRELKENTKGADVDELIKMLRKIGDTDVMSEEAMKEMVADFSAKLPVIEKYSEALAKAEQEKYNVEYEFFSVVRQESASRINSRFRQGFFSWLLR</sequence>
<name>A0ABT9CNM5_9PSED</name>
<organism evidence="1 2">
    <name type="scientific">Pseudomonas serbiensis</name>
    <dbReference type="NCBI Taxonomy" id="3064350"/>
    <lineage>
        <taxon>Bacteria</taxon>
        <taxon>Pseudomonadati</taxon>
        <taxon>Pseudomonadota</taxon>
        <taxon>Gammaproteobacteria</taxon>
        <taxon>Pseudomonadales</taxon>
        <taxon>Pseudomonadaceae</taxon>
        <taxon>Pseudomonas</taxon>
    </lineage>
</organism>
<comment type="caution">
    <text evidence="1">The sequence shown here is derived from an EMBL/GenBank/DDBJ whole genome shotgun (WGS) entry which is preliminary data.</text>
</comment>
<gene>
    <name evidence="1" type="ORF">Q6A51_08005</name>
</gene>
<accession>A0ABT9CNM5</accession>
<proteinExistence type="predicted"/>
<reference evidence="1 2" key="1">
    <citation type="submission" date="2023-07" db="EMBL/GenBank/DDBJ databases">
        <title>Identification of four novel Pseudomonas species associated with bacterial leaf spot of cucurbits.</title>
        <authorList>
            <person name="Fullem K.R."/>
        </authorList>
    </citation>
    <scope>NUCLEOTIDE SEQUENCE [LARGE SCALE GENOMIC DNA]</scope>
    <source>
        <strain evidence="1 2">KFB 138</strain>
    </source>
</reference>
<evidence type="ECO:0000313" key="1">
    <source>
        <dbReference type="EMBL" id="MDO7926719.1"/>
    </source>
</evidence>
<dbReference type="Proteomes" id="UP001223016">
    <property type="component" value="Unassembled WGS sequence"/>
</dbReference>